<proteinExistence type="predicted"/>
<gene>
    <name evidence="2" type="ORF">LPLAT_LOCUS8255</name>
</gene>
<reference evidence="2" key="1">
    <citation type="submission" date="2024-04" db="EMBL/GenBank/DDBJ databases">
        <authorList>
            <consortium name="Molecular Ecology Group"/>
        </authorList>
    </citation>
    <scope>NUCLEOTIDE SEQUENCE</scope>
</reference>
<dbReference type="Proteomes" id="UP001497644">
    <property type="component" value="Unassembled WGS sequence"/>
</dbReference>
<feature type="region of interest" description="Disordered" evidence="1">
    <location>
        <begin position="127"/>
        <end position="162"/>
    </location>
</feature>
<name>A0AAV2MYP1_9HYME</name>
<protein>
    <submittedName>
        <fullName evidence="2">Uncharacterized protein</fullName>
    </submittedName>
</protein>
<keyword evidence="3" id="KW-1185">Reference proteome</keyword>
<sequence>MAYGNVSYHDAVRMITDQEETPEMRYDRYEAPMRWPRLPVSYADMSNQSSKVSGKATPEKRGGETRGEERKKDLRQETRKESTQNKEVTPKLSEKRTTYYKQFNSRQEEIPKARRELALHRYANEMEEKRRFSPRKRKRDRTEWQEMMYEGPVTRGLQENMR</sequence>
<evidence type="ECO:0000256" key="1">
    <source>
        <dbReference type="SAM" id="MobiDB-lite"/>
    </source>
</evidence>
<comment type="caution">
    <text evidence="2">The sequence shown here is derived from an EMBL/GenBank/DDBJ whole genome shotgun (WGS) entry which is preliminary data.</text>
</comment>
<organism evidence="2 3">
    <name type="scientific">Lasius platythorax</name>
    <dbReference type="NCBI Taxonomy" id="488582"/>
    <lineage>
        <taxon>Eukaryota</taxon>
        <taxon>Metazoa</taxon>
        <taxon>Ecdysozoa</taxon>
        <taxon>Arthropoda</taxon>
        <taxon>Hexapoda</taxon>
        <taxon>Insecta</taxon>
        <taxon>Pterygota</taxon>
        <taxon>Neoptera</taxon>
        <taxon>Endopterygota</taxon>
        <taxon>Hymenoptera</taxon>
        <taxon>Apocrita</taxon>
        <taxon>Aculeata</taxon>
        <taxon>Formicoidea</taxon>
        <taxon>Formicidae</taxon>
        <taxon>Formicinae</taxon>
        <taxon>Lasius</taxon>
        <taxon>Lasius</taxon>
    </lineage>
</organism>
<dbReference type="EMBL" id="CAXIPU020000578">
    <property type="protein sequence ID" value="CAL1672450.1"/>
    <property type="molecule type" value="Genomic_DNA"/>
</dbReference>
<feature type="region of interest" description="Disordered" evidence="1">
    <location>
        <begin position="40"/>
        <end position="112"/>
    </location>
</feature>
<evidence type="ECO:0000313" key="3">
    <source>
        <dbReference type="Proteomes" id="UP001497644"/>
    </source>
</evidence>
<dbReference type="AlphaFoldDB" id="A0AAV2MYP1"/>
<accession>A0AAV2MYP1</accession>
<evidence type="ECO:0000313" key="2">
    <source>
        <dbReference type="EMBL" id="CAL1672450.1"/>
    </source>
</evidence>
<feature type="compositionally biased region" description="Basic and acidic residues" evidence="1">
    <location>
        <begin position="57"/>
        <end position="97"/>
    </location>
</feature>